<name>A0A8S5U9E8_9CAUD</name>
<protein>
    <submittedName>
        <fullName evidence="3">Large Terminase</fullName>
    </submittedName>
</protein>
<dbReference type="Pfam" id="PF20441">
    <property type="entry name" value="TerL_nuclease"/>
    <property type="match status" value="1"/>
</dbReference>
<dbReference type="InterPro" id="IPR046461">
    <property type="entry name" value="TerL_ATPase"/>
</dbReference>
<dbReference type="InterPro" id="IPR005021">
    <property type="entry name" value="Terminase_largesu-like"/>
</dbReference>
<evidence type="ECO:0000313" key="3">
    <source>
        <dbReference type="EMBL" id="DAF91103.1"/>
    </source>
</evidence>
<dbReference type="EMBL" id="BK016045">
    <property type="protein sequence ID" value="DAF91103.1"/>
    <property type="molecule type" value="Genomic_DNA"/>
</dbReference>
<dbReference type="Gene3D" id="3.40.50.300">
    <property type="entry name" value="P-loop containing nucleotide triphosphate hydrolases"/>
    <property type="match status" value="1"/>
</dbReference>
<dbReference type="InterPro" id="IPR027417">
    <property type="entry name" value="P-loop_NTPase"/>
</dbReference>
<evidence type="ECO:0000259" key="2">
    <source>
        <dbReference type="Pfam" id="PF20441"/>
    </source>
</evidence>
<dbReference type="GO" id="GO:0004519">
    <property type="term" value="F:endonuclease activity"/>
    <property type="evidence" value="ECO:0007669"/>
    <property type="project" value="InterPro"/>
</dbReference>
<dbReference type="InterPro" id="IPR046462">
    <property type="entry name" value="TerL_nuclease"/>
</dbReference>
<dbReference type="PANTHER" id="PTHR41287">
    <property type="match status" value="1"/>
</dbReference>
<dbReference type="PANTHER" id="PTHR41287:SF1">
    <property type="entry name" value="PROTEIN YMFN"/>
    <property type="match status" value="1"/>
</dbReference>
<sequence length="533" mass="61448">MIEHDEEYPVCKEQKMLGNFVKNVFETEKLSINREQLSKYLGYQKYFPYKLFEWEIFMFTLHNCVYREDGLLRFPEAFLYMGRGGGKNGYLSFEDFCLLTPVNGVKDYHIDIFANSEDQAKTSFTDVYNVMERNERKLQKFFKWNLEVITSKQTGSQLRFRTSNAKTKDGGRPGKVDFDEFHAYENYDVVRVAKTGLGKKEFPRSTIITTDGDVRDGPLDHMLARSKQILQGAIPDNGLLPFICKLDKKEEVNEERNWYKANPSLRYFPNLMDELRREYADYRMDNIGNAAFMTKRMNIPQGSMETEVTAWENIVACSRTAKREPDVWVAGMDFARTTDFVAVVLFGLAGDEWVWQQHTWVCSQCKDLSRIKFPIQDAVERGLITWVEDVEIPPELPAKWLSEQMAEKRVIGVAIDDYRFGIMKKALEGVGFVSGKDGNILQVKGRNIMQIAPRLIAQLNRQQVAFGDDALMRWYINNTKQLLDTRGNITFGKIEPKTRKTDGFMAAVAAVTMVDRLELEQANSAMGFGVFTF</sequence>
<reference evidence="3" key="1">
    <citation type="journal article" date="2021" name="Proc. Natl. Acad. Sci. U.S.A.">
        <title>A Catalog of Tens of Thousands of Viruses from Human Metagenomes Reveals Hidden Associations with Chronic Diseases.</title>
        <authorList>
            <person name="Tisza M.J."/>
            <person name="Buck C.B."/>
        </authorList>
    </citation>
    <scope>NUCLEOTIDE SEQUENCE</scope>
    <source>
        <strain evidence="3">CtKNZ79</strain>
    </source>
</reference>
<dbReference type="Pfam" id="PF03354">
    <property type="entry name" value="TerL_ATPase"/>
    <property type="match status" value="1"/>
</dbReference>
<evidence type="ECO:0000259" key="1">
    <source>
        <dbReference type="Pfam" id="PF03354"/>
    </source>
</evidence>
<organism evidence="3">
    <name type="scientific">Siphoviridae sp. ctKNZ79</name>
    <dbReference type="NCBI Taxonomy" id="2825440"/>
    <lineage>
        <taxon>Viruses</taxon>
        <taxon>Duplodnaviria</taxon>
        <taxon>Heunggongvirae</taxon>
        <taxon>Uroviricota</taxon>
        <taxon>Caudoviricetes</taxon>
    </lineage>
</organism>
<feature type="domain" description="Terminase large subunit-like endonuclease" evidence="2">
    <location>
        <begin position="239"/>
        <end position="346"/>
    </location>
</feature>
<feature type="domain" description="Terminase large subunit-like ATPase" evidence="1">
    <location>
        <begin position="61"/>
        <end position="223"/>
    </location>
</feature>
<accession>A0A8S5U9E8</accession>
<proteinExistence type="predicted"/>